<accession>A0A8C7FKH6</accession>
<dbReference type="PANTHER" id="PTHR12080">
    <property type="entry name" value="SIGNALING LYMPHOCYTIC ACTIVATION MOLECULE"/>
    <property type="match status" value="1"/>
</dbReference>
<proteinExistence type="predicted"/>
<dbReference type="GO" id="GO:0016020">
    <property type="term" value="C:membrane"/>
    <property type="evidence" value="ECO:0007669"/>
    <property type="project" value="UniProtKB-SubCell"/>
</dbReference>
<keyword evidence="4" id="KW-0325">Glycoprotein</keyword>
<reference evidence="5" key="1">
    <citation type="submission" date="2025-08" db="UniProtKB">
        <authorList>
            <consortium name="Ensembl"/>
        </authorList>
    </citation>
    <scope>IDENTIFICATION</scope>
</reference>
<keyword evidence="2" id="KW-0732">Signal</keyword>
<evidence type="ECO:0000256" key="1">
    <source>
        <dbReference type="ARBA" id="ARBA00004370"/>
    </source>
</evidence>
<keyword evidence="3" id="KW-0472">Membrane</keyword>
<sequence length="213" mass="23223">MLTVVQLCSHPIAAGPSTTLLQEILWKHGVNKGGGMEHPDRLQAFSDYKGRTTLNTTTGEIAIRQLTKQLSGVYEAECMIGGEIQTFQQRVKFIAVPKPTITYTCNSNKTSCILTSEGNATGAERVTYSWKVGEGAWEVIGKQLIVSKSDTGKSTNSYKYICKLKNSVSGEVSEPVGEVFGPGEWTLLSVLILSIDMLVTLLIRGSRNDNALY</sequence>
<dbReference type="InterPro" id="IPR013783">
    <property type="entry name" value="Ig-like_fold"/>
</dbReference>
<evidence type="ECO:0000256" key="2">
    <source>
        <dbReference type="ARBA" id="ARBA00022729"/>
    </source>
</evidence>
<keyword evidence="6" id="KW-1185">Reference proteome</keyword>
<organism evidence="5 6">
    <name type="scientific">Oncorhynchus kisutch</name>
    <name type="common">Coho salmon</name>
    <name type="synonym">Salmo kisutch</name>
    <dbReference type="NCBI Taxonomy" id="8019"/>
    <lineage>
        <taxon>Eukaryota</taxon>
        <taxon>Metazoa</taxon>
        <taxon>Chordata</taxon>
        <taxon>Craniata</taxon>
        <taxon>Vertebrata</taxon>
        <taxon>Euteleostomi</taxon>
        <taxon>Actinopterygii</taxon>
        <taxon>Neopterygii</taxon>
        <taxon>Teleostei</taxon>
        <taxon>Protacanthopterygii</taxon>
        <taxon>Salmoniformes</taxon>
        <taxon>Salmonidae</taxon>
        <taxon>Salmoninae</taxon>
        <taxon>Oncorhynchus</taxon>
    </lineage>
</organism>
<reference evidence="5" key="2">
    <citation type="submission" date="2025-09" db="UniProtKB">
        <authorList>
            <consortium name="Ensembl"/>
        </authorList>
    </citation>
    <scope>IDENTIFICATION</scope>
</reference>
<evidence type="ECO:0000256" key="4">
    <source>
        <dbReference type="ARBA" id="ARBA00023180"/>
    </source>
</evidence>
<dbReference type="AlphaFoldDB" id="A0A8C7FKH6"/>
<dbReference type="Proteomes" id="UP000694557">
    <property type="component" value="Unassembled WGS sequence"/>
</dbReference>
<protein>
    <recommendedName>
        <fullName evidence="7">Ig-like domain-containing protein</fullName>
    </recommendedName>
</protein>
<evidence type="ECO:0000256" key="3">
    <source>
        <dbReference type="ARBA" id="ARBA00023136"/>
    </source>
</evidence>
<dbReference type="InterPro" id="IPR015631">
    <property type="entry name" value="CD2/SLAM_rcpt"/>
</dbReference>
<name>A0A8C7FKH6_ONCKI</name>
<evidence type="ECO:0000313" key="5">
    <source>
        <dbReference type="Ensembl" id="ENSOKIP00005029048.1"/>
    </source>
</evidence>
<comment type="subcellular location">
    <subcellularLocation>
        <location evidence="1">Membrane</location>
    </subcellularLocation>
</comment>
<evidence type="ECO:0008006" key="7">
    <source>
        <dbReference type="Google" id="ProtNLM"/>
    </source>
</evidence>
<dbReference type="GeneTree" id="ENSGT01090000260251"/>
<dbReference type="PANTHER" id="PTHR12080:SF134">
    <property type="entry name" value="CD48 ANTIGEN"/>
    <property type="match status" value="1"/>
</dbReference>
<dbReference type="Gene3D" id="2.60.40.10">
    <property type="entry name" value="Immunoglobulins"/>
    <property type="match status" value="2"/>
</dbReference>
<dbReference type="Ensembl" id="ENSOKIT00005030732.1">
    <property type="protein sequence ID" value="ENSOKIP00005029048.1"/>
    <property type="gene ID" value="ENSOKIG00005012547.1"/>
</dbReference>
<evidence type="ECO:0000313" key="6">
    <source>
        <dbReference type="Proteomes" id="UP000694557"/>
    </source>
</evidence>